<feature type="signal peptide" evidence="1">
    <location>
        <begin position="1"/>
        <end position="24"/>
    </location>
</feature>
<dbReference type="Pfam" id="PF05960">
    <property type="entry name" value="DUF885"/>
    <property type="match status" value="1"/>
</dbReference>
<dbReference type="RefSeq" id="WP_138080124.1">
    <property type="nucleotide sequence ID" value="NZ_VAJM01000010.1"/>
</dbReference>
<comment type="caution">
    <text evidence="2">The sequence shown here is derived from an EMBL/GenBank/DDBJ whole genome shotgun (WGS) entry which is preliminary data.</text>
</comment>
<keyword evidence="3" id="KW-1185">Reference proteome</keyword>
<feature type="chain" id="PRO_5024461296" evidence="1">
    <location>
        <begin position="25"/>
        <end position="601"/>
    </location>
</feature>
<protein>
    <submittedName>
        <fullName evidence="2">DUF885 domain-containing protein</fullName>
    </submittedName>
</protein>
<evidence type="ECO:0000313" key="2">
    <source>
        <dbReference type="EMBL" id="TLM90125.1"/>
    </source>
</evidence>
<dbReference type="InterPro" id="IPR010281">
    <property type="entry name" value="DUF885"/>
</dbReference>
<dbReference type="Proteomes" id="UP000305517">
    <property type="component" value="Unassembled WGS sequence"/>
</dbReference>
<reference evidence="2 3" key="1">
    <citation type="submission" date="2019-05" db="EMBL/GenBank/DDBJ databases">
        <title>Hymenobacter edaphi sp. nov., isolated from abandoned arsenic-contaminated farmland soil.</title>
        <authorList>
            <person name="Nie L."/>
        </authorList>
    </citation>
    <scope>NUCLEOTIDE SEQUENCE [LARGE SCALE GENOMIC DNA]</scope>
    <source>
        <strain evidence="2 3">1-3-3-8</strain>
    </source>
</reference>
<proteinExistence type="predicted"/>
<sequence>MKNRYFAASLLAGTLLLGCSQQTATENSSAAPQTATDVKDLGSVLDQYWEENAKLFPLNATTNGDNRYNDQLPNDQTQAFREQLRQYYQKYLDQLQNFDREKLSDNDKISYDIFRYDLQMNLDGLKLNTWMIPFQQFWGLPLSMGQYGAGGSVQPFKTPEDYDNWLGRVRGFSVWADTAISNFRRGMRAGVVLPKPLVQKMIPQMQQMVVTDPTKSDFYGPIKTLPASFSAADKQRITAAYRTAIMNELVPTYRRLGEFLKTEYLPKARTSTGIAAVPDGRAIYRYDVRYWTTTDKSEEEIYQTGLGEVKRIRGEMERVRQQVGFKGDLNAFFNYMRSDKRFTPYKSDAEVLNAFRAIQARITPNLPKLFGRTPKTPFEIRQTEEFREASASAEYQQGTPDGSRPGIFYVPIIDAKTFRTTSGMESLFLHEAIPGHHYQISLQQENTSLPKFRRFAWYGAMGEGWALYTESLGKELGLYTDPYQYMGALGDEIHRAIRLVVDVGMHTKGMTREQAIKYMMDNEAIDEQGATAEIERYMAIPGQALSYKIGALKIRELRDKYANQLGAKFKIQDFHDELLKDGVMPLAVLEQKMDAWAAKQQ</sequence>
<keyword evidence="1" id="KW-0732">Signal</keyword>
<dbReference type="PANTHER" id="PTHR33361:SF16">
    <property type="entry name" value="DUF885 DOMAIN-CONTAINING PROTEIN"/>
    <property type="match status" value="1"/>
</dbReference>
<name>A0A5R8WLS7_9BACT</name>
<dbReference type="AlphaFoldDB" id="A0A5R8WLS7"/>
<evidence type="ECO:0000256" key="1">
    <source>
        <dbReference type="SAM" id="SignalP"/>
    </source>
</evidence>
<evidence type="ECO:0000313" key="3">
    <source>
        <dbReference type="Proteomes" id="UP000305517"/>
    </source>
</evidence>
<dbReference type="PANTHER" id="PTHR33361">
    <property type="entry name" value="GLR0591 PROTEIN"/>
    <property type="match status" value="1"/>
</dbReference>
<gene>
    <name evidence="2" type="ORF">FDY95_19110</name>
</gene>
<accession>A0A5R8WLS7</accession>
<dbReference type="EMBL" id="VAJM01000010">
    <property type="protein sequence ID" value="TLM90125.1"/>
    <property type="molecule type" value="Genomic_DNA"/>
</dbReference>
<dbReference type="PROSITE" id="PS51257">
    <property type="entry name" value="PROKAR_LIPOPROTEIN"/>
    <property type="match status" value="1"/>
</dbReference>
<dbReference type="OrthoDB" id="9760040at2"/>
<organism evidence="2 3">
    <name type="scientific">Hymenobacter jeollabukensis</name>
    <dbReference type="NCBI Taxonomy" id="2025313"/>
    <lineage>
        <taxon>Bacteria</taxon>
        <taxon>Pseudomonadati</taxon>
        <taxon>Bacteroidota</taxon>
        <taxon>Cytophagia</taxon>
        <taxon>Cytophagales</taxon>
        <taxon>Hymenobacteraceae</taxon>
        <taxon>Hymenobacter</taxon>
    </lineage>
</organism>